<reference evidence="1" key="1">
    <citation type="submission" date="2017-04" db="EMBL/GenBank/DDBJ databases">
        <authorList>
            <person name="Varghese N."/>
            <person name="Submissions S."/>
        </authorList>
    </citation>
    <scope>NUCLEOTIDE SEQUENCE</scope>
    <source>
        <strain evidence="1">WTE2008</strain>
    </source>
</reference>
<accession>A0AC61PLD9</accession>
<protein>
    <submittedName>
        <fullName evidence="1">DNA-binding transcriptional regulator, XRE-family HTH domain</fullName>
    </submittedName>
</protein>
<sequence>MENKLAENIRKYRKGLGLSQEQLAERLGITLGTVSKWERGASEPELWYIMQIAELFHVSVDVMIGFTMRGNNAEKEAERISELEKEASLEEAAVEYDRALMKFPNHFDIVYGAARCYMQIGVVYKKEPELRKAIELLRHAIDLFSQNKDPELNELDLSNDIAQCYATLKEYKRAIEEYKKNNVCGINDSEIGLLLTENEKNPKEGIKYIERAFLNQIGTTITSMSGFVIYYRDTGNTERVIQSVEWTLEYLKSLKEDPKEKCYLDKMICLHYFLLAIGMDMTGRDQKAEDSLVNAVRMAKAFDEHPIYTLDNILFAEKARGSTVYDNAGPTAMESLVRTMEKDGQGTSERFKERFYQLMKN</sequence>
<dbReference type="Proteomes" id="UP000192328">
    <property type="component" value="Unassembled WGS sequence"/>
</dbReference>
<proteinExistence type="predicted"/>
<evidence type="ECO:0000313" key="1">
    <source>
        <dbReference type="EMBL" id="SMC62749.1"/>
    </source>
</evidence>
<evidence type="ECO:0000313" key="2">
    <source>
        <dbReference type="Proteomes" id="UP000192328"/>
    </source>
</evidence>
<keyword evidence="2" id="KW-1185">Reference proteome</keyword>
<keyword evidence="1" id="KW-0238">DNA-binding</keyword>
<organism evidence="1 2">
    <name type="scientific">Aristaeella lactis</name>
    <dbReference type="NCBI Taxonomy" id="3046383"/>
    <lineage>
        <taxon>Bacteria</taxon>
        <taxon>Bacillati</taxon>
        <taxon>Bacillota</taxon>
        <taxon>Clostridia</taxon>
        <taxon>Eubacteriales</taxon>
        <taxon>Aristaeellaceae</taxon>
        <taxon>Aristaeella</taxon>
    </lineage>
</organism>
<comment type="caution">
    <text evidence="1">The sequence shown here is derived from an EMBL/GenBank/DDBJ whole genome shotgun (WGS) entry which is preliminary data.</text>
</comment>
<name>A0AC61PLD9_9FIRM</name>
<gene>
    <name evidence="1" type="ORF">SAMN06297397_1642</name>
</gene>
<dbReference type="EMBL" id="FWXZ01000003">
    <property type="protein sequence ID" value="SMC62749.1"/>
    <property type="molecule type" value="Genomic_DNA"/>
</dbReference>